<dbReference type="Proteomes" id="UP000178771">
    <property type="component" value="Unassembled WGS sequence"/>
</dbReference>
<evidence type="ECO:0008006" key="3">
    <source>
        <dbReference type="Google" id="ProtNLM"/>
    </source>
</evidence>
<dbReference type="AlphaFoldDB" id="A0A1F4V5G7"/>
<dbReference type="SUPFAM" id="SSF52833">
    <property type="entry name" value="Thioredoxin-like"/>
    <property type="match status" value="1"/>
</dbReference>
<sequence length="402" mass="44732">MKIKKVVLSIASWAGTKREKLNISWPKIILAIALFATAAGALFSTKTLTDVNKNIALAKEAARPANVKIIKITDSTCQDCFDVDTAVTDFKKQNVKVEEEKIYSFDSLEGSSLVEQFAIKKIPTYIVSGEITKSNLEAFIKNNGEITNNSFILTKVTPVFINTENKQEVGKVAATIITDPSCTQCVDPKLTIEGLKKADVKITNQKEVAWNSPEGQKFINQYKITKIPSLLLSSDIDFYDNVKSNWAGIGSVEQDKTYVVRNLPLPYRDLEKNQILGLVDLIYLTDLSCSDCYKVDAVQKPILKQGYGVGIRSERTVDIASGEGKSLIGKYNITKVPTILLSPEVEQYSNLKDVWKTVGTVESDGWYIFREMQQLQRSIYRDLTTNQIIDNAAATPESSETK</sequence>
<comment type="caution">
    <text evidence="1">The sequence shown here is derived from an EMBL/GenBank/DDBJ whole genome shotgun (WGS) entry which is preliminary data.</text>
</comment>
<dbReference type="STRING" id="1802624.A2982_00830"/>
<accession>A0A1F4V5G7</accession>
<organism evidence="1 2">
    <name type="scientific">candidate division WWE3 bacterium RIFCSPLOWO2_01_FULL_39_13</name>
    <dbReference type="NCBI Taxonomy" id="1802624"/>
    <lineage>
        <taxon>Bacteria</taxon>
        <taxon>Katanobacteria</taxon>
    </lineage>
</organism>
<protein>
    <recommendedName>
        <fullName evidence="3">Thioredoxin-like fold domain-containing protein</fullName>
    </recommendedName>
</protein>
<gene>
    <name evidence="1" type="ORF">A2982_00830</name>
</gene>
<dbReference type="InterPro" id="IPR036249">
    <property type="entry name" value="Thioredoxin-like_sf"/>
</dbReference>
<dbReference type="EMBL" id="MEVH01000001">
    <property type="protein sequence ID" value="OGC52386.1"/>
    <property type="molecule type" value="Genomic_DNA"/>
</dbReference>
<proteinExistence type="predicted"/>
<evidence type="ECO:0000313" key="1">
    <source>
        <dbReference type="EMBL" id="OGC52386.1"/>
    </source>
</evidence>
<name>A0A1F4V5G7_UNCKA</name>
<reference evidence="1 2" key="1">
    <citation type="journal article" date="2016" name="Nat. Commun.">
        <title>Thousands of microbial genomes shed light on interconnected biogeochemical processes in an aquifer system.</title>
        <authorList>
            <person name="Anantharaman K."/>
            <person name="Brown C.T."/>
            <person name="Hug L.A."/>
            <person name="Sharon I."/>
            <person name="Castelle C.J."/>
            <person name="Probst A.J."/>
            <person name="Thomas B.C."/>
            <person name="Singh A."/>
            <person name="Wilkins M.J."/>
            <person name="Karaoz U."/>
            <person name="Brodie E.L."/>
            <person name="Williams K.H."/>
            <person name="Hubbard S.S."/>
            <person name="Banfield J.F."/>
        </authorList>
    </citation>
    <scope>NUCLEOTIDE SEQUENCE [LARGE SCALE GENOMIC DNA]</scope>
</reference>
<evidence type="ECO:0000313" key="2">
    <source>
        <dbReference type="Proteomes" id="UP000178771"/>
    </source>
</evidence>
<dbReference type="Gene3D" id="3.40.30.10">
    <property type="entry name" value="Glutaredoxin"/>
    <property type="match status" value="2"/>
</dbReference>